<dbReference type="Gramene" id="EFJ38845">
    <property type="protein sequence ID" value="EFJ38845"/>
    <property type="gene ID" value="SELMODRAFT_437703"/>
</dbReference>
<dbReference type="InterPro" id="IPR048300">
    <property type="entry name" value="TACO1_YebC-like_2nd/3rd_dom"/>
</dbReference>
<dbReference type="eggNOG" id="KOG2972">
    <property type="taxonomic scope" value="Eukaryota"/>
</dbReference>
<dbReference type="InterPro" id="IPR026564">
    <property type="entry name" value="Transcrip_reg_TACO1-like_dom3"/>
</dbReference>
<gene>
    <name evidence="4" type="ORF">SELMODRAFT_437703</name>
</gene>
<organism evidence="5">
    <name type="scientific">Selaginella moellendorffii</name>
    <name type="common">Spikemoss</name>
    <dbReference type="NCBI Taxonomy" id="88036"/>
    <lineage>
        <taxon>Eukaryota</taxon>
        <taxon>Viridiplantae</taxon>
        <taxon>Streptophyta</taxon>
        <taxon>Embryophyta</taxon>
        <taxon>Tracheophyta</taxon>
        <taxon>Lycopodiopsida</taxon>
        <taxon>Selaginellales</taxon>
        <taxon>Selaginellaceae</taxon>
        <taxon>Selaginella</taxon>
    </lineage>
</organism>
<accession>D8QP01</accession>
<evidence type="ECO:0000259" key="3">
    <source>
        <dbReference type="Pfam" id="PF20772"/>
    </source>
</evidence>
<dbReference type="Gene3D" id="3.30.70.980">
    <property type="match status" value="2"/>
</dbReference>
<dbReference type="GO" id="GO:0005737">
    <property type="term" value="C:cytoplasm"/>
    <property type="evidence" value="ECO:0007669"/>
    <property type="project" value="UniProtKB-ARBA"/>
</dbReference>
<dbReference type="KEGG" id="smo:SELMODRAFT_437703"/>
<dbReference type="Gene3D" id="1.10.10.200">
    <property type="match status" value="1"/>
</dbReference>
<dbReference type="PANTHER" id="PTHR12532">
    <property type="entry name" value="TRANSLATIONAL ACTIVATOR OF CYTOCHROME C OXIDASE 1"/>
    <property type="match status" value="1"/>
</dbReference>
<proteinExistence type="inferred from homology"/>
<evidence type="ECO:0008006" key="6">
    <source>
        <dbReference type="Google" id="ProtNLM"/>
    </source>
</evidence>
<dbReference type="OMA" id="SCQIREV"/>
<dbReference type="PANTHER" id="PTHR12532:SF0">
    <property type="entry name" value="TRANSLATIONAL ACTIVATOR OF CYTOCHROME C OXIDASE 1"/>
    <property type="match status" value="1"/>
</dbReference>
<dbReference type="STRING" id="88036.D8QP01"/>
<evidence type="ECO:0000259" key="2">
    <source>
        <dbReference type="Pfam" id="PF01709"/>
    </source>
</evidence>
<dbReference type="Pfam" id="PF20772">
    <property type="entry name" value="TACO1_YebC_N"/>
    <property type="match status" value="1"/>
</dbReference>
<dbReference type="Pfam" id="PF01709">
    <property type="entry name" value="Transcrip_reg"/>
    <property type="match status" value="1"/>
</dbReference>
<dbReference type="HAMAP" id="MF_00693">
    <property type="entry name" value="Transcrip_reg_TACO1"/>
    <property type="match status" value="1"/>
</dbReference>
<feature type="domain" description="TACO1/YebC-like N-terminal" evidence="3">
    <location>
        <begin position="27"/>
        <end position="94"/>
    </location>
</feature>
<sequence length="268" mass="29330">MRAAAARVRRGIAMRQSSCREMSRRALKIATRKAAQSLRRDKINNRISKEVAKAVREGGANTASNLQLAAVLQRARELNVSKEIIERNMKKAKDTENQSFSEILYEVFGYGGVGIVVEVLTDNPNRSSCQIREVVKKCRAKMAGSGSVLFDFKRAGVLYVKAAADVSADELFVAATDAGAEDVIEPPEDEEASLEDRVFKVITKAEDYIPVKSKLVEAGFPVGVDSGLELVSNAQVEVDDEAMELNKGLMEKLLELDDVDAVYSSQKA</sequence>
<name>D8QP01_SELML</name>
<dbReference type="InterPro" id="IPR017856">
    <property type="entry name" value="Integrase-like_N"/>
</dbReference>
<reference evidence="4 5" key="1">
    <citation type="journal article" date="2011" name="Science">
        <title>The Selaginella genome identifies genetic changes associated with the evolution of vascular plants.</title>
        <authorList>
            <person name="Banks J.A."/>
            <person name="Nishiyama T."/>
            <person name="Hasebe M."/>
            <person name="Bowman J.L."/>
            <person name="Gribskov M."/>
            <person name="dePamphilis C."/>
            <person name="Albert V.A."/>
            <person name="Aono N."/>
            <person name="Aoyama T."/>
            <person name="Ambrose B.A."/>
            <person name="Ashton N.W."/>
            <person name="Axtell M.J."/>
            <person name="Barker E."/>
            <person name="Barker M.S."/>
            <person name="Bennetzen J.L."/>
            <person name="Bonawitz N.D."/>
            <person name="Chapple C."/>
            <person name="Cheng C."/>
            <person name="Correa L.G."/>
            <person name="Dacre M."/>
            <person name="DeBarry J."/>
            <person name="Dreyer I."/>
            <person name="Elias M."/>
            <person name="Engstrom E.M."/>
            <person name="Estelle M."/>
            <person name="Feng L."/>
            <person name="Finet C."/>
            <person name="Floyd S.K."/>
            <person name="Frommer W.B."/>
            <person name="Fujita T."/>
            <person name="Gramzow L."/>
            <person name="Gutensohn M."/>
            <person name="Harholt J."/>
            <person name="Hattori M."/>
            <person name="Heyl A."/>
            <person name="Hirai T."/>
            <person name="Hiwatashi Y."/>
            <person name="Ishikawa M."/>
            <person name="Iwata M."/>
            <person name="Karol K.G."/>
            <person name="Koehler B."/>
            <person name="Kolukisaoglu U."/>
            <person name="Kubo M."/>
            <person name="Kurata T."/>
            <person name="Lalonde S."/>
            <person name="Li K."/>
            <person name="Li Y."/>
            <person name="Litt A."/>
            <person name="Lyons E."/>
            <person name="Manning G."/>
            <person name="Maruyama T."/>
            <person name="Michael T.P."/>
            <person name="Mikami K."/>
            <person name="Miyazaki S."/>
            <person name="Morinaga S."/>
            <person name="Murata T."/>
            <person name="Mueller-Roeber B."/>
            <person name="Nelson D.R."/>
            <person name="Obara M."/>
            <person name="Oguri Y."/>
            <person name="Olmstead R.G."/>
            <person name="Onodera N."/>
            <person name="Petersen B.L."/>
            <person name="Pils B."/>
            <person name="Prigge M."/>
            <person name="Rensing S.A."/>
            <person name="Riano-Pachon D.M."/>
            <person name="Roberts A.W."/>
            <person name="Sato Y."/>
            <person name="Scheller H.V."/>
            <person name="Schulz B."/>
            <person name="Schulz C."/>
            <person name="Shakirov E.V."/>
            <person name="Shibagaki N."/>
            <person name="Shinohara N."/>
            <person name="Shippen D.E."/>
            <person name="Soerensen I."/>
            <person name="Sotooka R."/>
            <person name="Sugimoto N."/>
            <person name="Sugita M."/>
            <person name="Sumikawa N."/>
            <person name="Tanurdzic M."/>
            <person name="Theissen G."/>
            <person name="Ulvskov P."/>
            <person name="Wakazuki S."/>
            <person name="Weng J.K."/>
            <person name="Willats W.W."/>
            <person name="Wipf D."/>
            <person name="Wolf P.G."/>
            <person name="Yang L."/>
            <person name="Zimmer A.D."/>
            <person name="Zhu Q."/>
            <person name="Mitros T."/>
            <person name="Hellsten U."/>
            <person name="Loque D."/>
            <person name="Otillar R."/>
            <person name="Salamov A."/>
            <person name="Schmutz J."/>
            <person name="Shapiro H."/>
            <person name="Lindquist E."/>
            <person name="Lucas S."/>
            <person name="Rokhsar D."/>
            <person name="Grigoriev I.V."/>
        </authorList>
    </citation>
    <scope>NUCLEOTIDE SEQUENCE [LARGE SCALE GENOMIC DNA]</scope>
</reference>
<evidence type="ECO:0000313" key="4">
    <source>
        <dbReference type="EMBL" id="EFJ38845.1"/>
    </source>
</evidence>
<evidence type="ECO:0000256" key="1">
    <source>
        <dbReference type="ARBA" id="ARBA00008724"/>
    </source>
</evidence>
<dbReference type="AlphaFoldDB" id="D8QP01"/>
<dbReference type="InterPro" id="IPR049083">
    <property type="entry name" value="TACO1_YebC_N"/>
</dbReference>
<dbReference type="InParanoid" id="D8QP01"/>
<evidence type="ECO:0000313" key="5">
    <source>
        <dbReference type="Proteomes" id="UP000001514"/>
    </source>
</evidence>
<dbReference type="HOGENOM" id="CLU_062974_0_0_1"/>
<dbReference type="Proteomes" id="UP000001514">
    <property type="component" value="Unassembled WGS sequence"/>
</dbReference>
<keyword evidence="5" id="KW-1185">Reference proteome</keyword>
<comment type="similarity">
    <text evidence="1">Belongs to the TACO1 family.</text>
</comment>
<dbReference type="EMBL" id="GL377565">
    <property type="protein sequence ID" value="EFJ38845.1"/>
    <property type="molecule type" value="Genomic_DNA"/>
</dbReference>
<dbReference type="InterPro" id="IPR029072">
    <property type="entry name" value="YebC-like"/>
</dbReference>
<dbReference type="InterPro" id="IPR002876">
    <property type="entry name" value="Transcrip_reg_TACO1-like"/>
</dbReference>
<dbReference type="SUPFAM" id="SSF75625">
    <property type="entry name" value="YebC-like"/>
    <property type="match status" value="1"/>
</dbReference>
<protein>
    <recommendedName>
        <fullName evidence="6">Transcriptional regulatory protein</fullName>
    </recommendedName>
</protein>
<feature type="domain" description="TACO1/YebC-like second and third" evidence="2">
    <location>
        <begin position="101"/>
        <end position="264"/>
    </location>
</feature>